<dbReference type="InterPro" id="IPR027417">
    <property type="entry name" value="P-loop_NTPase"/>
</dbReference>
<comment type="caution">
    <text evidence="7">The sequence shown here is derived from an EMBL/GenBank/DDBJ whole genome shotgun (WGS) entry which is preliminary data.</text>
</comment>
<proteinExistence type="inferred from homology"/>
<dbReference type="PATRIC" id="fig|1666911.3.peg.2956"/>
<dbReference type="InterPro" id="IPR038729">
    <property type="entry name" value="Rad50/SbcC_AAA"/>
</dbReference>
<protein>
    <recommendedName>
        <fullName evidence="3">Nuclease SbcCD subunit C</fullName>
    </recommendedName>
</protein>
<gene>
    <name evidence="7" type="primary">sbcC</name>
    <name evidence="7" type="ORF">HLUCCA11_04730</name>
</gene>
<evidence type="ECO:0000313" key="8">
    <source>
        <dbReference type="Proteomes" id="UP000050465"/>
    </source>
</evidence>
<dbReference type="AlphaFoldDB" id="A0A0P8A1G7"/>
<keyword evidence="4" id="KW-0175">Coiled coil</keyword>
<evidence type="ECO:0000256" key="4">
    <source>
        <dbReference type="SAM" id="Coils"/>
    </source>
</evidence>
<dbReference type="EMBL" id="LJZR01000004">
    <property type="protein sequence ID" value="KPQ36798.1"/>
    <property type="molecule type" value="Genomic_DNA"/>
</dbReference>
<feature type="region of interest" description="Disordered" evidence="5">
    <location>
        <begin position="102"/>
        <end position="133"/>
    </location>
</feature>
<dbReference type="Proteomes" id="UP000050465">
    <property type="component" value="Unassembled WGS sequence"/>
</dbReference>
<dbReference type="STRING" id="1666911.HLUCCA11_04730"/>
<evidence type="ECO:0000259" key="6">
    <source>
        <dbReference type="Pfam" id="PF13476"/>
    </source>
</evidence>
<dbReference type="SUPFAM" id="SSF52540">
    <property type="entry name" value="P-loop containing nucleoside triphosphate hydrolases"/>
    <property type="match status" value="2"/>
</dbReference>
<feature type="domain" description="Rad50/SbcC-type AAA" evidence="6">
    <location>
        <begin position="6"/>
        <end position="253"/>
    </location>
</feature>
<keyword evidence="7" id="KW-0269">Exonuclease</keyword>
<organism evidence="7 8">
    <name type="scientific">Phormidesmis priestleyi Ana</name>
    <dbReference type="NCBI Taxonomy" id="1666911"/>
    <lineage>
        <taxon>Bacteria</taxon>
        <taxon>Bacillati</taxon>
        <taxon>Cyanobacteriota</taxon>
        <taxon>Cyanophyceae</taxon>
        <taxon>Leptolyngbyales</taxon>
        <taxon>Leptolyngbyaceae</taxon>
        <taxon>Phormidesmis</taxon>
    </lineage>
</organism>
<dbReference type="PANTHER" id="PTHR32114:SF2">
    <property type="entry name" value="ABC TRANSPORTER ABCH.3"/>
    <property type="match status" value="1"/>
</dbReference>
<evidence type="ECO:0000256" key="3">
    <source>
        <dbReference type="ARBA" id="ARBA00013368"/>
    </source>
</evidence>
<dbReference type="Gene3D" id="1.10.287.510">
    <property type="entry name" value="Helix hairpin bin"/>
    <property type="match status" value="1"/>
</dbReference>
<feature type="coiled-coil region" evidence="4">
    <location>
        <begin position="570"/>
        <end position="709"/>
    </location>
</feature>
<evidence type="ECO:0000256" key="2">
    <source>
        <dbReference type="ARBA" id="ARBA00011322"/>
    </source>
</evidence>
<dbReference type="Gene3D" id="3.40.50.300">
    <property type="entry name" value="P-loop containing nucleotide triphosphate hydrolases"/>
    <property type="match status" value="2"/>
</dbReference>
<dbReference type="PANTHER" id="PTHR32114">
    <property type="entry name" value="ABC TRANSPORTER ABCH.3"/>
    <property type="match status" value="1"/>
</dbReference>
<evidence type="ECO:0000256" key="1">
    <source>
        <dbReference type="ARBA" id="ARBA00006930"/>
    </source>
</evidence>
<keyword evidence="7" id="KW-0378">Hydrolase</keyword>
<feature type="coiled-coil region" evidence="4">
    <location>
        <begin position="811"/>
        <end position="862"/>
    </location>
</feature>
<dbReference type="SUPFAM" id="SSF75712">
    <property type="entry name" value="Rad50 coiled-coil Zn hook"/>
    <property type="match status" value="1"/>
</dbReference>
<dbReference type="Pfam" id="PF13476">
    <property type="entry name" value="AAA_23"/>
    <property type="match status" value="1"/>
</dbReference>
<sequence>MVPKLLILKNFLSYREVTLDFDGLHVACVCGPNGAGKSSLLEAIAWAIWGQSRVNIEDDIIRQGAIEAQVSFCFEHGSQTYRIIRTRRRNQASALEFQIERASAKAGSSRHSTESYSQDPRSKDPHAYQTANGPIKRTFKSLTQKSIRATQQYIVAQLKIDYETFVNAAYLRQGRADEFMLKRPSERKQVLADLLKLDRYDALAEQAKEQSRSYKAQLQPLESLLARLAAQIDKKKETQQAYETLQDEIEQQLARVNQQLQKMAQLKEIAQQRSHIQQQLALANQQHQQQQTALKASQGELQSARQQLQQLEAIVAQASEVNAQCAQLAQLRQQEEQQAERFQTYQAAQSQRLQLQHIIGQQQQAQHSTVSQLEGQLAQLQAQTQELQAILAKKPAVTNKLQQLREARKTLHRLDKMEAQSSPLRQRLRQIEGQIEQAHTRLVTRIEELGSRQSQMATQQTQAPQLMQAAVEVTHRIAYLEQRRGYQEALRQKGLERRRFMERLQANQLNHEVELARFEQTLQLLEDPDEACCPLCEQSLDGKGWQDLRDRTLQQRDDVQNQIWAIREQLAVSESEIQVLRQEYRALEEELAKYAPILEERGQLKAKLASVDSLQDRLQATTAERAQLERCLQENDYAETLQSELQQIQQQLAAMAYDDRNHALVRSQVDRLRWSELKYAEIKQAERRLKQIQSQQPELESQLQAMRAAIGDRTTTPERQQLREIEQQLSELGYSLAQHNHLRAQIKQAQIWEQRQRDLQQAQRTQTQQQEAVIALTQRYEAQTAAAVSTANTIATLQQQINESIDPKAEIAEIEKTLANHQQQREQQLSQLGRLQQQLCQLETVQDQHSQNQQKLEDIRHRYQVYKSLAEAFGRKGIQALMIENLLPQLEAETNQILGRLSDHQLHVQFVTQRAGRSASRNIGSNKKTQQKFIDTLDILIADARGTRPYETYSGGEAFRVNFAIRLAIARLLAMRSGTALQMLIVDEGFGTQDKAGCERLVAAIEAIAPDFACILTITHMPHFREAFQTRIDVYKDESGSHITLSG</sequence>
<name>A0A0P8A1G7_9CYAN</name>
<evidence type="ECO:0000256" key="5">
    <source>
        <dbReference type="SAM" id="MobiDB-lite"/>
    </source>
</evidence>
<dbReference type="GO" id="GO:0004527">
    <property type="term" value="F:exonuclease activity"/>
    <property type="evidence" value="ECO:0007669"/>
    <property type="project" value="UniProtKB-KW"/>
</dbReference>
<comment type="subunit">
    <text evidence="2">Heterodimer of SbcC and SbcD.</text>
</comment>
<accession>A0A0P8A1G7</accession>
<reference evidence="7 8" key="1">
    <citation type="submission" date="2015-09" db="EMBL/GenBank/DDBJ databases">
        <title>Identification and resolution of microdiversity through metagenomic sequencing of parallel consortia.</title>
        <authorList>
            <person name="Nelson W.C."/>
            <person name="Romine M.F."/>
            <person name="Lindemann S.R."/>
        </authorList>
    </citation>
    <scope>NUCLEOTIDE SEQUENCE [LARGE SCALE GENOMIC DNA]</scope>
    <source>
        <strain evidence="7">Ana</strain>
    </source>
</reference>
<feature type="coiled-coil region" evidence="4">
    <location>
        <begin position="197"/>
        <end position="390"/>
    </location>
</feature>
<keyword evidence="7" id="KW-0540">Nuclease</keyword>
<comment type="similarity">
    <text evidence="1">Belongs to the SMC family. SbcC subfamily.</text>
</comment>
<evidence type="ECO:0000313" key="7">
    <source>
        <dbReference type="EMBL" id="KPQ36798.1"/>
    </source>
</evidence>